<accession>A0A5C7SE46</accession>
<proteinExistence type="predicted"/>
<feature type="domain" description="Transposase IS116/IS110/IS902 C-terminal" evidence="3">
    <location>
        <begin position="212"/>
        <end position="289"/>
    </location>
</feature>
<dbReference type="RefSeq" id="WP_276660312.1">
    <property type="nucleotide sequence ID" value="NZ_SSFD01000257.1"/>
</dbReference>
<evidence type="ECO:0000313" key="5">
    <source>
        <dbReference type="Proteomes" id="UP000321192"/>
    </source>
</evidence>
<dbReference type="Pfam" id="PF02371">
    <property type="entry name" value="Transposase_20"/>
    <property type="match status" value="1"/>
</dbReference>
<dbReference type="PANTHER" id="PTHR33055:SF3">
    <property type="entry name" value="PUTATIVE TRANSPOSASE FOR IS117-RELATED"/>
    <property type="match status" value="1"/>
</dbReference>
<dbReference type="GO" id="GO:0003677">
    <property type="term" value="F:DNA binding"/>
    <property type="evidence" value="ECO:0007669"/>
    <property type="project" value="InterPro"/>
</dbReference>
<gene>
    <name evidence="4" type="ORF">E6Q80_16180</name>
</gene>
<dbReference type="GO" id="GO:0006313">
    <property type="term" value="P:DNA transposition"/>
    <property type="evidence" value="ECO:0007669"/>
    <property type="project" value="InterPro"/>
</dbReference>
<dbReference type="Pfam" id="PF01548">
    <property type="entry name" value="DEDD_Tnp_IS110"/>
    <property type="match status" value="1"/>
</dbReference>
<evidence type="ECO:0000313" key="4">
    <source>
        <dbReference type="EMBL" id="TXH82020.1"/>
    </source>
</evidence>
<evidence type="ECO:0000259" key="2">
    <source>
        <dbReference type="Pfam" id="PF01548"/>
    </source>
</evidence>
<dbReference type="NCBIfam" id="NF033542">
    <property type="entry name" value="transpos_IS110"/>
    <property type="match status" value="1"/>
</dbReference>
<protein>
    <submittedName>
        <fullName evidence="4">IS110 family transposase</fullName>
    </submittedName>
</protein>
<dbReference type="InterPro" id="IPR002525">
    <property type="entry name" value="Transp_IS110-like_N"/>
</dbReference>
<dbReference type="Proteomes" id="UP000321192">
    <property type="component" value="Unassembled WGS sequence"/>
</dbReference>
<dbReference type="InterPro" id="IPR003346">
    <property type="entry name" value="Transposase_20"/>
</dbReference>
<feature type="coiled-coil region" evidence="1">
    <location>
        <begin position="180"/>
        <end position="214"/>
    </location>
</feature>
<dbReference type="InterPro" id="IPR047650">
    <property type="entry name" value="Transpos_IS110"/>
</dbReference>
<name>A0A5C7SE46_THASP</name>
<dbReference type="AlphaFoldDB" id="A0A5C7SE46"/>
<reference evidence="4 5" key="1">
    <citation type="submission" date="2018-09" db="EMBL/GenBank/DDBJ databases">
        <title>Metagenome Assembled Genomes from an Advanced Water Purification Facility.</title>
        <authorList>
            <person name="Stamps B.W."/>
            <person name="Spear J.R."/>
        </authorList>
    </citation>
    <scope>NUCLEOTIDE SEQUENCE [LARGE SCALE GENOMIC DNA]</scope>
    <source>
        <strain evidence="4">Bin_27_1</strain>
    </source>
</reference>
<evidence type="ECO:0000259" key="3">
    <source>
        <dbReference type="Pfam" id="PF02371"/>
    </source>
</evidence>
<keyword evidence="1" id="KW-0175">Coiled coil</keyword>
<dbReference type="PANTHER" id="PTHR33055">
    <property type="entry name" value="TRANSPOSASE FOR INSERTION SEQUENCE ELEMENT IS1111A"/>
    <property type="match status" value="1"/>
</dbReference>
<sequence>MKITTFGLDLAKNVFQLHWVEPETGEVKRRSLKRDQMIKFFAQRSASVVAMEACGSAHYWARKLIELGHEARLIAPQFVRPFVRSNKTDAADAQAIWEAAQRPERRFVAVKSVHQQAVLMLHRVREQRVKMRTMQINQLRGLLYEFGVILPAGRHKAMPQVTQALARLEDTLPAMALEVLREQCASVEALSAQIEEIERKLAAWRKEDEAAKRLMQMPGVGLLTATAAVAAVGDAKVFSSGREFAAFLGLVPRQSGTGGRVKLLGISKRGDGYLRRLLIHGARAVITHAKARDPWVEALLARRPLNAVVVALANKMARTIWALLAHGRHYEPRGQALGCA</sequence>
<dbReference type="GO" id="GO:0004803">
    <property type="term" value="F:transposase activity"/>
    <property type="evidence" value="ECO:0007669"/>
    <property type="project" value="InterPro"/>
</dbReference>
<evidence type="ECO:0000256" key="1">
    <source>
        <dbReference type="SAM" id="Coils"/>
    </source>
</evidence>
<comment type="caution">
    <text evidence="4">The sequence shown here is derived from an EMBL/GenBank/DDBJ whole genome shotgun (WGS) entry which is preliminary data.</text>
</comment>
<organism evidence="4 5">
    <name type="scientific">Thauera aminoaromatica</name>
    <dbReference type="NCBI Taxonomy" id="164330"/>
    <lineage>
        <taxon>Bacteria</taxon>
        <taxon>Pseudomonadati</taxon>
        <taxon>Pseudomonadota</taxon>
        <taxon>Betaproteobacteria</taxon>
        <taxon>Rhodocyclales</taxon>
        <taxon>Zoogloeaceae</taxon>
        <taxon>Thauera</taxon>
    </lineage>
</organism>
<feature type="domain" description="Transposase IS110-like N-terminal" evidence="2">
    <location>
        <begin position="7"/>
        <end position="145"/>
    </location>
</feature>
<dbReference type="EMBL" id="SSFD01000257">
    <property type="protein sequence ID" value="TXH82020.1"/>
    <property type="molecule type" value="Genomic_DNA"/>
</dbReference>